<dbReference type="PRINTS" id="PR01438">
    <property type="entry name" value="UNVRSLSTRESS"/>
</dbReference>
<evidence type="ECO:0000313" key="4">
    <source>
        <dbReference type="Proteomes" id="UP000593765"/>
    </source>
</evidence>
<gene>
    <name evidence="3" type="ORF">IPV69_00085</name>
</gene>
<keyword evidence="4" id="KW-1185">Reference proteome</keyword>
<sequence>MSRILIAISSPYAAQRVIDSVGDLAKRLNAEVLVVHVSRPSGGQMREQEQAEGEQAIRFMREELHAKGLQVQDLLMFSDDIARAILNTALEREATMIVLGLTGKNVFARLLAGNVPVELLKNTKIPVLILPPDWSKPI</sequence>
<dbReference type="SUPFAM" id="SSF52402">
    <property type="entry name" value="Adenine nucleotide alpha hydrolases-like"/>
    <property type="match status" value="1"/>
</dbReference>
<evidence type="ECO:0000313" key="3">
    <source>
        <dbReference type="EMBL" id="QOV89808.1"/>
    </source>
</evidence>
<evidence type="ECO:0000256" key="1">
    <source>
        <dbReference type="ARBA" id="ARBA00008791"/>
    </source>
</evidence>
<dbReference type="InterPro" id="IPR006016">
    <property type="entry name" value="UspA"/>
</dbReference>
<dbReference type="InterPro" id="IPR014729">
    <property type="entry name" value="Rossmann-like_a/b/a_fold"/>
</dbReference>
<dbReference type="EMBL" id="CP063458">
    <property type="protein sequence ID" value="QOV89808.1"/>
    <property type="molecule type" value="Genomic_DNA"/>
</dbReference>
<name>A0A7M2WW93_9BACT</name>
<reference evidence="3 4" key="1">
    <citation type="submission" date="2020-10" db="EMBL/GenBank/DDBJ databases">
        <title>Wide distribution of Phycisphaera-like planctomycetes from WD2101 soil group in peatlands and genome analysis of the first cultivated representative.</title>
        <authorList>
            <person name="Dedysh S.N."/>
            <person name="Beletsky A.V."/>
            <person name="Ivanova A."/>
            <person name="Kulichevskaya I.S."/>
            <person name="Suzina N.E."/>
            <person name="Philippov D.A."/>
            <person name="Rakitin A.L."/>
            <person name="Mardanov A.V."/>
            <person name="Ravin N.V."/>
        </authorList>
    </citation>
    <scope>NUCLEOTIDE SEQUENCE [LARGE SCALE GENOMIC DNA]</scope>
    <source>
        <strain evidence="3 4">M1803</strain>
    </source>
</reference>
<organism evidence="3 4">
    <name type="scientific">Humisphaera borealis</name>
    <dbReference type="NCBI Taxonomy" id="2807512"/>
    <lineage>
        <taxon>Bacteria</taxon>
        <taxon>Pseudomonadati</taxon>
        <taxon>Planctomycetota</taxon>
        <taxon>Phycisphaerae</taxon>
        <taxon>Tepidisphaerales</taxon>
        <taxon>Tepidisphaeraceae</taxon>
        <taxon>Humisphaera</taxon>
    </lineage>
</organism>
<proteinExistence type="inferred from homology"/>
<protein>
    <submittedName>
        <fullName evidence="3">Universal stress protein</fullName>
    </submittedName>
</protein>
<dbReference type="AlphaFoldDB" id="A0A7M2WW93"/>
<feature type="domain" description="UspA" evidence="2">
    <location>
        <begin position="2"/>
        <end position="131"/>
    </location>
</feature>
<dbReference type="CDD" id="cd00293">
    <property type="entry name" value="USP-like"/>
    <property type="match status" value="1"/>
</dbReference>
<dbReference type="PANTHER" id="PTHR46268">
    <property type="entry name" value="STRESS RESPONSE PROTEIN NHAX"/>
    <property type="match status" value="1"/>
</dbReference>
<evidence type="ECO:0000259" key="2">
    <source>
        <dbReference type="Pfam" id="PF00582"/>
    </source>
</evidence>
<dbReference type="PANTHER" id="PTHR46268:SF15">
    <property type="entry name" value="UNIVERSAL STRESS PROTEIN HP_0031"/>
    <property type="match status" value="1"/>
</dbReference>
<dbReference type="Pfam" id="PF00582">
    <property type="entry name" value="Usp"/>
    <property type="match status" value="1"/>
</dbReference>
<dbReference type="Proteomes" id="UP000593765">
    <property type="component" value="Chromosome"/>
</dbReference>
<comment type="similarity">
    <text evidence="1">Belongs to the universal stress protein A family.</text>
</comment>
<dbReference type="Gene3D" id="3.40.50.620">
    <property type="entry name" value="HUPs"/>
    <property type="match status" value="1"/>
</dbReference>
<accession>A0A7M2WW93</accession>
<dbReference type="KEGG" id="hbs:IPV69_00085"/>
<dbReference type="RefSeq" id="WP_206292867.1">
    <property type="nucleotide sequence ID" value="NZ_CP063458.1"/>
</dbReference>
<dbReference type="InterPro" id="IPR006015">
    <property type="entry name" value="Universal_stress_UspA"/>
</dbReference>